<comment type="caution">
    <text evidence="1">The sequence shown here is derived from an EMBL/GenBank/DDBJ whole genome shotgun (WGS) entry which is preliminary data.</text>
</comment>
<gene>
    <name evidence="1" type="ORF">RCL2_000461300</name>
</gene>
<evidence type="ECO:0000313" key="2">
    <source>
        <dbReference type="Proteomes" id="UP000615446"/>
    </source>
</evidence>
<dbReference type="AlphaFoldDB" id="A0A8H3KZR4"/>
<protein>
    <submittedName>
        <fullName evidence="1">Uncharacterized protein</fullName>
    </submittedName>
</protein>
<dbReference type="EMBL" id="BLAL01000030">
    <property type="protein sequence ID" value="GES77230.1"/>
    <property type="molecule type" value="Genomic_DNA"/>
</dbReference>
<evidence type="ECO:0000313" key="1">
    <source>
        <dbReference type="EMBL" id="GES77230.1"/>
    </source>
</evidence>
<accession>A0A8H3KZR4</accession>
<name>A0A8H3KZR4_9GLOM</name>
<sequence>MDQFKSRTPFQGGPLSETLFQDGLLSSELHFEADHCLKLYFEADRFRKPVFLTPVSKSADGFLKEISKVEFQNSFLIFLLTRRLLTLHFFIGLECYGTSKFGNFPDAFWVDMGFQRFAFSGCLLNVITRNFKGPRLSGRIIDKISKVCSF</sequence>
<proteinExistence type="predicted"/>
<dbReference type="Proteomes" id="UP000615446">
    <property type="component" value="Unassembled WGS sequence"/>
</dbReference>
<organism evidence="1 2">
    <name type="scientific">Rhizophagus clarus</name>
    <dbReference type="NCBI Taxonomy" id="94130"/>
    <lineage>
        <taxon>Eukaryota</taxon>
        <taxon>Fungi</taxon>
        <taxon>Fungi incertae sedis</taxon>
        <taxon>Mucoromycota</taxon>
        <taxon>Glomeromycotina</taxon>
        <taxon>Glomeromycetes</taxon>
        <taxon>Glomerales</taxon>
        <taxon>Glomeraceae</taxon>
        <taxon>Rhizophagus</taxon>
    </lineage>
</organism>
<reference evidence="1" key="1">
    <citation type="submission" date="2019-10" db="EMBL/GenBank/DDBJ databases">
        <title>Conservation and host-specific expression of non-tandemly repeated heterogenous ribosome RNA gene in arbuscular mycorrhizal fungi.</title>
        <authorList>
            <person name="Maeda T."/>
            <person name="Kobayashi Y."/>
            <person name="Nakagawa T."/>
            <person name="Ezawa T."/>
            <person name="Yamaguchi K."/>
            <person name="Bino T."/>
            <person name="Nishimoto Y."/>
            <person name="Shigenobu S."/>
            <person name="Kawaguchi M."/>
        </authorList>
    </citation>
    <scope>NUCLEOTIDE SEQUENCE</scope>
    <source>
        <strain evidence="1">HR1</strain>
    </source>
</reference>